<name>A0ABP6XF48_9PSEU</name>
<gene>
    <name evidence="1" type="ORF">GCM10022222_57640</name>
</gene>
<dbReference type="InterPro" id="IPR016181">
    <property type="entry name" value="Acyl_CoA_acyltransferase"/>
</dbReference>
<evidence type="ECO:0000313" key="2">
    <source>
        <dbReference type="Proteomes" id="UP001500689"/>
    </source>
</evidence>
<keyword evidence="2" id="KW-1185">Reference proteome</keyword>
<evidence type="ECO:0008006" key="3">
    <source>
        <dbReference type="Google" id="ProtNLM"/>
    </source>
</evidence>
<evidence type="ECO:0000313" key="1">
    <source>
        <dbReference type="EMBL" id="GAA3566234.1"/>
    </source>
</evidence>
<dbReference type="Proteomes" id="UP001500689">
    <property type="component" value="Unassembled WGS sequence"/>
</dbReference>
<comment type="caution">
    <text evidence="1">The sequence shown here is derived from an EMBL/GenBank/DDBJ whole genome shotgun (WGS) entry which is preliminary data.</text>
</comment>
<dbReference type="SUPFAM" id="SSF55729">
    <property type="entry name" value="Acyl-CoA N-acyltransferases (Nat)"/>
    <property type="match status" value="1"/>
</dbReference>
<organism evidence="1 2">
    <name type="scientific">Amycolatopsis ultiminotia</name>
    <dbReference type="NCBI Taxonomy" id="543629"/>
    <lineage>
        <taxon>Bacteria</taxon>
        <taxon>Bacillati</taxon>
        <taxon>Actinomycetota</taxon>
        <taxon>Actinomycetes</taxon>
        <taxon>Pseudonocardiales</taxon>
        <taxon>Pseudonocardiaceae</taxon>
        <taxon>Amycolatopsis</taxon>
    </lineage>
</organism>
<proteinExistence type="predicted"/>
<sequence>MTSPCTVSIRRADEHDVTGLPTLRRAWSEEQAGHPLEDDVFEEQFAQWYAMEAPRRATFVAEVDGKAVGTLR</sequence>
<protein>
    <recommendedName>
        <fullName evidence="3">GNAT family N-acetyltransferase</fullName>
    </recommendedName>
</protein>
<dbReference type="EMBL" id="BAAAZN010000013">
    <property type="protein sequence ID" value="GAA3566234.1"/>
    <property type="molecule type" value="Genomic_DNA"/>
</dbReference>
<dbReference type="RefSeq" id="WP_344865356.1">
    <property type="nucleotide sequence ID" value="NZ_BAAAZN010000013.1"/>
</dbReference>
<reference evidence="2" key="1">
    <citation type="journal article" date="2019" name="Int. J. Syst. Evol. Microbiol.">
        <title>The Global Catalogue of Microorganisms (GCM) 10K type strain sequencing project: providing services to taxonomists for standard genome sequencing and annotation.</title>
        <authorList>
            <consortium name="The Broad Institute Genomics Platform"/>
            <consortium name="The Broad Institute Genome Sequencing Center for Infectious Disease"/>
            <person name="Wu L."/>
            <person name="Ma J."/>
        </authorList>
    </citation>
    <scope>NUCLEOTIDE SEQUENCE [LARGE SCALE GENOMIC DNA]</scope>
    <source>
        <strain evidence="2">JCM 16898</strain>
    </source>
</reference>
<accession>A0ABP6XF48</accession>
<dbReference type="Gene3D" id="3.40.630.30">
    <property type="match status" value="1"/>
</dbReference>